<evidence type="ECO:0000256" key="6">
    <source>
        <dbReference type="ARBA" id="ARBA00023136"/>
    </source>
</evidence>
<organism evidence="8 9">
    <name type="scientific">Pontibacillus halophilus JSM 076056 = DSM 19796</name>
    <dbReference type="NCBI Taxonomy" id="1385510"/>
    <lineage>
        <taxon>Bacteria</taxon>
        <taxon>Bacillati</taxon>
        <taxon>Bacillota</taxon>
        <taxon>Bacilli</taxon>
        <taxon>Bacillales</taxon>
        <taxon>Bacillaceae</taxon>
        <taxon>Pontibacillus</taxon>
    </lineage>
</organism>
<dbReference type="eggNOG" id="COG1294">
    <property type="taxonomic scope" value="Bacteria"/>
</dbReference>
<evidence type="ECO:0000256" key="7">
    <source>
        <dbReference type="SAM" id="Phobius"/>
    </source>
</evidence>
<accession>A0A0A5GKJ3</accession>
<keyword evidence="6 7" id="KW-0472">Membrane</keyword>
<dbReference type="Proteomes" id="UP000030528">
    <property type="component" value="Unassembled WGS sequence"/>
</dbReference>
<sequence>MQESTIAVTILWSFLFIYSMLGSLDFGAGFWGMIYGKNAKTTAARLANRFLSPTWEVTNVFLVLMVVSLYSFFPFAASLLATLLLVPVGLGVILLTIRTTFMVFAEKVNRFQRTFTVISGLTGVLIPALLISILPITLGGFIDDSGDFPQLMFGKLFTSTTVYMHILFGLSTEFFLSALFLSDYAIEANDKKAHNTYRKLSIWLGPLTLILAVLTTITMNEEASWIVENIQENMYGFLMSFIFFLIGYTLLFVKRPNGERGYTRLAMISIILQYAFAIYAYGAAHMPYLVYPYLTIEDGFTNPATFYQIMIAFSIGMAILIPGFILFWRLFLKDKRYLEQE</sequence>
<dbReference type="RefSeq" id="WP_026799095.1">
    <property type="nucleotide sequence ID" value="NZ_AULI01000001.1"/>
</dbReference>
<evidence type="ECO:0000256" key="1">
    <source>
        <dbReference type="ARBA" id="ARBA00004651"/>
    </source>
</evidence>
<feature type="transmembrane region" description="Helical" evidence="7">
    <location>
        <begin position="202"/>
        <end position="219"/>
    </location>
</feature>
<feature type="transmembrane region" description="Helical" evidence="7">
    <location>
        <begin position="79"/>
        <end position="105"/>
    </location>
</feature>
<evidence type="ECO:0000256" key="5">
    <source>
        <dbReference type="ARBA" id="ARBA00022989"/>
    </source>
</evidence>
<name>A0A0A5GKJ3_9BACI</name>
<evidence type="ECO:0000313" key="8">
    <source>
        <dbReference type="EMBL" id="KGX93806.1"/>
    </source>
</evidence>
<keyword evidence="5 7" id="KW-1133">Transmembrane helix</keyword>
<feature type="transmembrane region" description="Helical" evidence="7">
    <location>
        <begin position="6"/>
        <end position="34"/>
    </location>
</feature>
<dbReference type="STRING" id="1385510.GCA_000425205_00279"/>
<dbReference type="AlphaFoldDB" id="A0A0A5GKJ3"/>
<evidence type="ECO:0000256" key="3">
    <source>
        <dbReference type="ARBA" id="ARBA00022475"/>
    </source>
</evidence>
<comment type="caution">
    <text evidence="8">The sequence shown here is derived from an EMBL/GenBank/DDBJ whole genome shotgun (WGS) entry which is preliminary data.</text>
</comment>
<comment type="similarity">
    <text evidence="2">Belongs to the cytochrome ubiquinol oxidase subunit 2 family.</text>
</comment>
<reference evidence="8 9" key="1">
    <citation type="submission" date="2013-08" db="EMBL/GenBank/DDBJ databases">
        <authorList>
            <person name="Huang J."/>
            <person name="Wang G."/>
        </authorList>
    </citation>
    <scope>NUCLEOTIDE SEQUENCE [LARGE SCALE GENOMIC DNA]</scope>
    <source>
        <strain evidence="8 9">JSM 076056</strain>
    </source>
</reference>
<evidence type="ECO:0000313" key="9">
    <source>
        <dbReference type="Proteomes" id="UP000030528"/>
    </source>
</evidence>
<protein>
    <submittedName>
        <fullName evidence="8">Membrane protein</fullName>
    </submittedName>
</protein>
<feature type="transmembrane region" description="Helical" evidence="7">
    <location>
        <begin position="55"/>
        <end position="73"/>
    </location>
</feature>
<keyword evidence="3" id="KW-1003">Cell membrane</keyword>
<proteinExistence type="inferred from homology"/>
<feature type="transmembrane region" description="Helical" evidence="7">
    <location>
        <begin position="234"/>
        <end position="253"/>
    </location>
</feature>
<dbReference type="OrthoDB" id="2416742at2"/>
<keyword evidence="9" id="KW-1185">Reference proteome</keyword>
<feature type="transmembrane region" description="Helical" evidence="7">
    <location>
        <begin position="162"/>
        <end position="181"/>
    </location>
</feature>
<evidence type="ECO:0000256" key="2">
    <source>
        <dbReference type="ARBA" id="ARBA00007543"/>
    </source>
</evidence>
<feature type="transmembrane region" description="Helical" evidence="7">
    <location>
        <begin position="117"/>
        <end position="142"/>
    </location>
</feature>
<dbReference type="EMBL" id="AVPE01000001">
    <property type="protein sequence ID" value="KGX93806.1"/>
    <property type="molecule type" value="Genomic_DNA"/>
</dbReference>
<dbReference type="GO" id="GO:0005886">
    <property type="term" value="C:plasma membrane"/>
    <property type="evidence" value="ECO:0007669"/>
    <property type="project" value="UniProtKB-SubCell"/>
</dbReference>
<dbReference type="Pfam" id="PF02322">
    <property type="entry name" value="Cyt_bd_oxida_II"/>
    <property type="match status" value="1"/>
</dbReference>
<dbReference type="InterPro" id="IPR003317">
    <property type="entry name" value="Cyt-d_oxidase_su2"/>
</dbReference>
<keyword evidence="4 7" id="KW-0812">Transmembrane</keyword>
<gene>
    <name evidence="8" type="ORF">N781_00995</name>
</gene>
<evidence type="ECO:0000256" key="4">
    <source>
        <dbReference type="ARBA" id="ARBA00022692"/>
    </source>
</evidence>
<feature type="transmembrane region" description="Helical" evidence="7">
    <location>
        <begin position="304"/>
        <end position="328"/>
    </location>
</feature>
<comment type="subcellular location">
    <subcellularLocation>
        <location evidence="1">Cell membrane</location>
        <topology evidence="1">Multi-pass membrane protein</topology>
    </subcellularLocation>
</comment>